<feature type="chain" id="PRO_5043833572" description="Lipoprotein" evidence="1">
    <location>
        <begin position="21"/>
        <end position="144"/>
    </location>
</feature>
<evidence type="ECO:0008006" key="4">
    <source>
        <dbReference type="Google" id="ProtNLM"/>
    </source>
</evidence>
<accession>A0AAW1GAW1</accession>
<organism evidence="2 3">
    <name type="scientific">Popillia japonica</name>
    <name type="common">Japanese beetle</name>
    <dbReference type="NCBI Taxonomy" id="7064"/>
    <lineage>
        <taxon>Eukaryota</taxon>
        <taxon>Metazoa</taxon>
        <taxon>Ecdysozoa</taxon>
        <taxon>Arthropoda</taxon>
        <taxon>Hexapoda</taxon>
        <taxon>Insecta</taxon>
        <taxon>Pterygota</taxon>
        <taxon>Neoptera</taxon>
        <taxon>Endopterygota</taxon>
        <taxon>Coleoptera</taxon>
        <taxon>Polyphaga</taxon>
        <taxon>Scarabaeiformia</taxon>
        <taxon>Scarabaeidae</taxon>
        <taxon>Rutelinae</taxon>
        <taxon>Popillia</taxon>
    </lineage>
</organism>
<dbReference type="Proteomes" id="UP001458880">
    <property type="component" value="Unassembled WGS sequence"/>
</dbReference>
<dbReference type="PROSITE" id="PS51257">
    <property type="entry name" value="PROKAR_LIPOPROTEIN"/>
    <property type="match status" value="1"/>
</dbReference>
<dbReference type="EMBL" id="JASPKY010005162">
    <property type="protein sequence ID" value="KAK9659767.1"/>
    <property type="molecule type" value="Genomic_DNA"/>
</dbReference>
<evidence type="ECO:0000256" key="1">
    <source>
        <dbReference type="SAM" id="SignalP"/>
    </source>
</evidence>
<evidence type="ECO:0000313" key="3">
    <source>
        <dbReference type="Proteomes" id="UP001458880"/>
    </source>
</evidence>
<dbReference type="AlphaFoldDB" id="A0AAW1GAW1"/>
<gene>
    <name evidence="2" type="ORF">QE152_g41563</name>
</gene>
<feature type="non-terminal residue" evidence="2">
    <location>
        <position position="144"/>
    </location>
</feature>
<feature type="signal peptide" evidence="1">
    <location>
        <begin position="1"/>
        <end position="20"/>
    </location>
</feature>
<reference evidence="2 3" key="1">
    <citation type="journal article" date="2024" name="BMC Genomics">
        <title>De novo assembly and annotation of Popillia japonica's genome with initial clues to its potential as an invasive pest.</title>
        <authorList>
            <person name="Cucini C."/>
            <person name="Boschi S."/>
            <person name="Funari R."/>
            <person name="Cardaioli E."/>
            <person name="Iannotti N."/>
            <person name="Marturano G."/>
            <person name="Paoli F."/>
            <person name="Bruttini M."/>
            <person name="Carapelli A."/>
            <person name="Frati F."/>
            <person name="Nardi F."/>
        </authorList>
    </citation>
    <scope>NUCLEOTIDE SEQUENCE [LARGE SCALE GENOMIC DNA]</scope>
    <source>
        <strain evidence="2">DMR45628</strain>
    </source>
</reference>
<evidence type="ECO:0000313" key="2">
    <source>
        <dbReference type="EMBL" id="KAK9659767.1"/>
    </source>
</evidence>
<keyword evidence="3" id="KW-1185">Reference proteome</keyword>
<keyword evidence="1" id="KW-0732">Signal</keyword>
<protein>
    <recommendedName>
        <fullName evidence="4">Lipoprotein</fullName>
    </recommendedName>
</protein>
<name>A0AAW1GAW1_POPJA</name>
<proteinExistence type="predicted"/>
<comment type="caution">
    <text evidence="2">The sequence shown here is derived from an EMBL/GenBank/DDBJ whole genome shotgun (WGS) entry which is preliminary data.</text>
</comment>
<sequence length="144" mass="16695">MNMIKILGLGLIMLLFSSCGQRPRSDSGSATVQDSLNVTINHDTIKTDIMIADDLKLDKRFERFDQARFDQRPDKKLSVLREYLPDGTYIEMSGNDSEQNHYEIIPPDSYFSLLKIYYANGNIKKKGWAYVDYFQAGIWYEFSE</sequence>